<dbReference type="InterPro" id="IPR050567">
    <property type="entry name" value="Mitochondrial_Carrier"/>
</dbReference>
<dbReference type="PROSITE" id="PS50920">
    <property type="entry name" value="SOLCAR"/>
    <property type="match status" value="3"/>
</dbReference>
<evidence type="ECO:0000256" key="9">
    <source>
        <dbReference type="PROSITE-ProRule" id="PRU00282"/>
    </source>
</evidence>
<dbReference type="InterPro" id="IPR018108">
    <property type="entry name" value="MCP_transmembrane"/>
</dbReference>
<keyword evidence="3 10" id="KW-0813">Transport</keyword>
<proteinExistence type="inferred from homology"/>
<comment type="similarity">
    <text evidence="2 10">Belongs to the mitochondrial carrier (TC 2.A.29) family.</text>
</comment>
<dbReference type="EMBL" id="GBHO01033548">
    <property type="protein sequence ID" value="JAG10056.1"/>
    <property type="molecule type" value="Transcribed_RNA"/>
</dbReference>
<keyword evidence="8 9" id="KW-0472">Membrane</keyword>
<evidence type="ECO:0000256" key="6">
    <source>
        <dbReference type="ARBA" id="ARBA00022989"/>
    </source>
</evidence>
<dbReference type="Pfam" id="PF00153">
    <property type="entry name" value="Mito_carr"/>
    <property type="match status" value="3"/>
</dbReference>
<dbReference type="PANTHER" id="PTHR45624">
    <property type="entry name" value="MITOCHONDRIAL BASIC AMINO ACIDS TRANSPORTER-RELATED"/>
    <property type="match status" value="1"/>
</dbReference>
<evidence type="ECO:0000256" key="3">
    <source>
        <dbReference type="ARBA" id="ARBA00022448"/>
    </source>
</evidence>
<keyword evidence="7" id="KW-0496">Mitochondrion</keyword>
<evidence type="ECO:0000256" key="2">
    <source>
        <dbReference type="ARBA" id="ARBA00006375"/>
    </source>
</evidence>
<evidence type="ECO:0000256" key="10">
    <source>
        <dbReference type="RuleBase" id="RU000488"/>
    </source>
</evidence>
<protein>
    <submittedName>
        <fullName evidence="11">Mitochondrial ornithine transporter 1</fullName>
    </submittedName>
</protein>
<dbReference type="GO" id="GO:1990575">
    <property type="term" value="P:mitochondrial L-ornithine transmembrane transport"/>
    <property type="evidence" value="ECO:0007669"/>
    <property type="project" value="TreeGrafter"/>
</dbReference>
<dbReference type="FunFam" id="1.50.40.10:FF:000146">
    <property type="entry name" value="Uncharacterized protein, isoform B"/>
    <property type="match status" value="1"/>
</dbReference>
<dbReference type="SUPFAM" id="SSF103506">
    <property type="entry name" value="Mitochondrial carrier"/>
    <property type="match status" value="1"/>
</dbReference>
<feature type="repeat" description="Solcar" evidence="9">
    <location>
        <begin position="113"/>
        <end position="211"/>
    </location>
</feature>
<dbReference type="PANTHER" id="PTHR45624:SF12">
    <property type="entry name" value="MITOCHONDRIAL ORNITHINE TRANSPORTER 1"/>
    <property type="match status" value="1"/>
</dbReference>
<reference evidence="12" key="3">
    <citation type="journal article" date="2016" name="Gigascience">
        <title>De novo construction of an expanded transcriptome assembly for the western tarnished plant bug, Lygus hesperus.</title>
        <authorList>
            <person name="Tassone E.E."/>
            <person name="Geib S.M."/>
            <person name="Hall B."/>
            <person name="Fabrick J.A."/>
            <person name="Brent C.S."/>
            <person name="Hull J.J."/>
        </authorList>
    </citation>
    <scope>NUCLEOTIDE SEQUENCE</scope>
</reference>
<dbReference type="AlphaFoldDB" id="A0A0A9WRK7"/>
<dbReference type="InterPro" id="IPR023395">
    <property type="entry name" value="MCP_dom_sf"/>
</dbReference>
<evidence type="ECO:0000313" key="12">
    <source>
        <dbReference type="EMBL" id="JAQ14414.1"/>
    </source>
</evidence>
<sequence length="312" mass="33444">MTSLATYSDARKKFIDGAIDFAAGSLGGVAHVYVGQPLDTVKVKLQTFPSMYSGPWNCFKKTLRVEGFRHGLYAGSVPALIANVAENSVLFAAYGGCQKFVAFVTQTPKVENLSVMGNASAGFLAAFFSSFTLCPTELVKVQLQASRELALTAPESAQAAATSRLNAYSLTRKIIQQHGFRGMFRGLGSTIAREMPGYFVFFGGYESTRTLLAPVGGNKEDCGLLATMAAGAVGGVSLWLVIFPADLVKSRIQVNSLGGTFYSNLTQIVKNEGVLALYNGLTPTLVRTMPATAVLFVTYEYTKRFLQNALAD</sequence>
<dbReference type="EMBL" id="GDHC01004215">
    <property type="protein sequence ID" value="JAQ14414.1"/>
    <property type="molecule type" value="Transcribed_RNA"/>
</dbReference>
<evidence type="ECO:0000313" key="11">
    <source>
        <dbReference type="EMBL" id="JAG10056.1"/>
    </source>
</evidence>
<dbReference type="GO" id="GO:0000064">
    <property type="term" value="F:L-ornithine transmembrane transporter activity"/>
    <property type="evidence" value="ECO:0007669"/>
    <property type="project" value="TreeGrafter"/>
</dbReference>
<keyword evidence="4 9" id="KW-0812">Transmembrane</keyword>
<evidence type="ECO:0000256" key="8">
    <source>
        <dbReference type="ARBA" id="ARBA00023136"/>
    </source>
</evidence>
<comment type="subcellular location">
    <subcellularLocation>
        <location evidence="1">Mitochondrion membrane</location>
        <topology evidence="1">Multi-pass membrane protein</topology>
    </subcellularLocation>
</comment>
<feature type="repeat" description="Solcar" evidence="9">
    <location>
        <begin position="222"/>
        <end position="305"/>
    </location>
</feature>
<gene>
    <name evidence="11" type="primary">SLC25A15</name>
    <name evidence="11" type="ORF">CM83_47618</name>
    <name evidence="12" type="ORF">g.67595</name>
</gene>
<reference evidence="11" key="1">
    <citation type="journal article" date="2014" name="PLoS ONE">
        <title>Transcriptome-Based Identification of ABC Transporters in the Western Tarnished Plant Bug Lygus hesperus.</title>
        <authorList>
            <person name="Hull J.J."/>
            <person name="Chaney K."/>
            <person name="Geib S.M."/>
            <person name="Fabrick J.A."/>
            <person name="Brent C.S."/>
            <person name="Walsh D."/>
            <person name="Lavine L.C."/>
        </authorList>
    </citation>
    <scope>NUCLEOTIDE SEQUENCE</scope>
</reference>
<feature type="repeat" description="Solcar" evidence="9">
    <location>
        <begin position="15"/>
        <end position="100"/>
    </location>
</feature>
<dbReference type="GO" id="GO:0031966">
    <property type="term" value="C:mitochondrial membrane"/>
    <property type="evidence" value="ECO:0007669"/>
    <property type="project" value="UniProtKB-SubCell"/>
</dbReference>
<keyword evidence="6" id="KW-1133">Transmembrane helix</keyword>
<name>A0A0A9WRK7_LYGHE</name>
<accession>A0A0A9WRK7</accession>
<organism evidence="11">
    <name type="scientific">Lygus hesperus</name>
    <name type="common">Western plant bug</name>
    <dbReference type="NCBI Taxonomy" id="30085"/>
    <lineage>
        <taxon>Eukaryota</taxon>
        <taxon>Metazoa</taxon>
        <taxon>Ecdysozoa</taxon>
        <taxon>Arthropoda</taxon>
        <taxon>Hexapoda</taxon>
        <taxon>Insecta</taxon>
        <taxon>Pterygota</taxon>
        <taxon>Neoptera</taxon>
        <taxon>Paraneoptera</taxon>
        <taxon>Hemiptera</taxon>
        <taxon>Heteroptera</taxon>
        <taxon>Panheteroptera</taxon>
        <taxon>Cimicomorpha</taxon>
        <taxon>Miridae</taxon>
        <taxon>Mirini</taxon>
        <taxon>Lygus</taxon>
    </lineage>
</organism>
<reference evidence="11" key="2">
    <citation type="submission" date="2014-07" db="EMBL/GenBank/DDBJ databases">
        <authorList>
            <person name="Hull J."/>
        </authorList>
    </citation>
    <scope>NUCLEOTIDE SEQUENCE</scope>
</reference>
<dbReference type="Gene3D" id="1.50.40.10">
    <property type="entry name" value="Mitochondrial carrier domain"/>
    <property type="match status" value="1"/>
</dbReference>
<evidence type="ECO:0000256" key="7">
    <source>
        <dbReference type="ARBA" id="ARBA00023128"/>
    </source>
</evidence>
<keyword evidence="5" id="KW-0677">Repeat</keyword>
<evidence type="ECO:0000256" key="1">
    <source>
        <dbReference type="ARBA" id="ARBA00004225"/>
    </source>
</evidence>
<evidence type="ECO:0000256" key="4">
    <source>
        <dbReference type="ARBA" id="ARBA00022692"/>
    </source>
</evidence>
<evidence type="ECO:0000256" key="5">
    <source>
        <dbReference type="ARBA" id="ARBA00022737"/>
    </source>
</evidence>